<accession>A0A9N8HQY8</accession>
<comment type="caution">
    <text evidence="1">The sequence shown here is derived from an EMBL/GenBank/DDBJ whole genome shotgun (WGS) entry which is preliminary data.</text>
</comment>
<keyword evidence="2" id="KW-1185">Reference proteome</keyword>
<dbReference type="EMBL" id="CAICTM010001252">
    <property type="protein sequence ID" value="CAB9521967.1"/>
    <property type="molecule type" value="Genomic_DNA"/>
</dbReference>
<gene>
    <name evidence="1" type="ORF">SEMRO_1254_G256450.1</name>
</gene>
<sequence length="379" mass="42323">MTSDNLASIIAKAPNKETEGAATLVFVISAFEDFPQLQALIHAIHLPHHWLIVHLERQTGPSYVAQVQSLTKIYSNLVVLQFGTVIYPGDSLSQINFAIMQLLEEAAHVHDDFHYDYLLALSAASYPLYSAEGLARYLYKAPKRVRLGLLQGGDPRLCRRRAASVGLYYTRGGQQKRRVADIYDIHNVLSEIMEDHHSNNQTTMPLTAALFAPKGLKQTCRRKTTSGNTAAYDRNAIQKITRSATVKDYMARFKLAGQCCVEESSWGAALHVIGRSQGEVPLPGIMWQAWPCGMGMGNSYLVDPAASSSAPTHCLRMDDKSVFPEGPVELRTPNEIEKALIHGKQQGHLFARKFHSTDQYWMKWIQTNLHNQHEPATPT</sequence>
<dbReference type="OrthoDB" id="2019572at2759"/>
<protein>
    <submittedName>
        <fullName evidence="1">Uncharacterized protein</fullName>
    </submittedName>
</protein>
<organism evidence="1 2">
    <name type="scientific">Seminavis robusta</name>
    <dbReference type="NCBI Taxonomy" id="568900"/>
    <lineage>
        <taxon>Eukaryota</taxon>
        <taxon>Sar</taxon>
        <taxon>Stramenopiles</taxon>
        <taxon>Ochrophyta</taxon>
        <taxon>Bacillariophyta</taxon>
        <taxon>Bacillariophyceae</taxon>
        <taxon>Bacillariophycidae</taxon>
        <taxon>Naviculales</taxon>
        <taxon>Naviculaceae</taxon>
        <taxon>Seminavis</taxon>
    </lineage>
</organism>
<reference evidence="1" key="1">
    <citation type="submission" date="2020-06" db="EMBL/GenBank/DDBJ databases">
        <authorList>
            <consortium name="Plant Systems Biology data submission"/>
        </authorList>
    </citation>
    <scope>NUCLEOTIDE SEQUENCE</scope>
    <source>
        <strain evidence="1">D6</strain>
    </source>
</reference>
<evidence type="ECO:0000313" key="2">
    <source>
        <dbReference type="Proteomes" id="UP001153069"/>
    </source>
</evidence>
<dbReference type="Proteomes" id="UP001153069">
    <property type="component" value="Unassembled WGS sequence"/>
</dbReference>
<dbReference type="AlphaFoldDB" id="A0A9N8HQY8"/>
<evidence type="ECO:0000313" key="1">
    <source>
        <dbReference type="EMBL" id="CAB9521967.1"/>
    </source>
</evidence>
<name>A0A9N8HQY8_9STRA</name>
<proteinExistence type="predicted"/>